<sequence>MRDALAALRGQPWRELLRPVPVDLLRLVAAVSVVVGTLWWGFIGFALFMLVLGGSMIPRTLRTPAPLDVAYCTTLLLGAWAAMLDWYVAVSWLDVVVHAAMTGLVGAIGYAALERVGLFGDGMTRAGVVVVGSALATTLALLWEMGEWFGHTVLDDRIQVGYEDTLGDLAAGLLGAVVAALLLAVSRPSPGGRR</sequence>
<dbReference type="RefSeq" id="WP_246074649.1">
    <property type="nucleotide sequence ID" value="NZ_BAAAYT010000005.1"/>
</dbReference>
<evidence type="ECO:0000256" key="1">
    <source>
        <dbReference type="SAM" id="Phobius"/>
    </source>
</evidence>
<keyword evidence="1" id="KW-0472">Membrane</keyword>
<organism evidence="2 3">
    <name type="scientific">Marihabitans asiaticum</name>
    <dbReference type="NCBI Taxonomy" id="415218"/>
    <lineage>
        <taxon>Bacteria</taxon>
        <taxon>Bacillati</taxon>
        <taxon>Actinomycetota</taxon>
        <taxon>Actinomycetes</taxon>
        <taxon>Micrococcales</taxon>
        <taxon>Intrasporangiaceae</taxon>
        <taxon>Marihabitans</taxon>
    </lineage>
</organism>
<dbReference type="InterPro" id="IPR014509">
    <property type="entry name" value="YjdF-like"/>
</dbReference>
<dbReference type="EMBL" id="VIUW01000003">
    <property type="protein sequence ID" value="TWD14513.1"/>
    <property type="molecule type" value="Genomic_DNA"/>
</dbReference>
<dbReference type="Proteomes" id="UP000315628">
    <property type="component" value="Unassembled WGS sequence"/>
</dbReference>
<reference evidence="2 3" key="1">
    <citation type="submission" date="2019-06" db="EMBL/GenBank/DDBJ databases">
        <title>Sequencing the genomes of 1000 actinobacteria strains.</title>
        <authorList>
            <person name="Klenk H.-P."/>
        </authorList>
    </citation>
    <scope>NUCLEOTIDE SEQUENCE [LARGE SCALE GENOMIC DNA]</scope>
    <source>
        <strain evidence="2 3">DSM 18935</strain>
    </source>
</reference>
<name>A0A560WA62_9MICO</name>
<comment type="caution">
    <text evidence="2">The sequence shown here is derived from an EMBL/GenBank/DDBJ whole genome shotgun (WGS) entry which is preliminary data.</text>
</comment>
<keyword evidence="1" id="KW-0812">Transmembrane</keyword>
<feature type="transmembrane region" description="Helical" evidence="1">
    <location>
        <begin position="125"/>
        <end position="146"/>
    </location>
</feature>
<evidence type="ECO:0000313" key="2">
    <source>
        <dbReference type="EMBL" id="TWD14513.1"/>
    </source>
</evidence>
<feature type="transmembrane region" description="Helical" evidence="1">
    <location>
        <begin position="166"/>
        <end position="185"/>
    </location>
</feature>
<keyword evidence="3" id="KW-1185">Reference proteome</keyword>
<proteinExistence type="predicted"/>
<evidence type="ECO:0000313" key="3">
    <source>
        <dbReference type="Proteomes" id="UP000315628"/>
    </source>
</evidence>
<dbReference type="Pfam" id="PF09997">
    <property type="entry name" value="DUF2238"/>
    <property type="match status" value="1"/>
</dbReference>
<keyword evidence="1" id="KW-1133">Transmembrane helix</keyword>
<dbReference type="AlphaFoldDB" id="A0A560WA62"/>
<gene>
    <name evidence="2" type="ORF">FB557_1925</name>
</gene>
<feature type="transmembrane region" description="Helical" evidence="1">
    <location>
        <begin position="95"/>
        <end position="113"/>
    </location>
</feature>
<feature type="transmembrane region" description="Helical" evidence="1">
    <location>
        <begin position="69"/>
        <end position="89"/>
    </location>
</feature>
<accession>A0A560WA62</accession>
<protein>
    <submittedName>
        <fullName evidence="2">Uncharacterized protein</fullName>
    </submittedName>
</protein>
<feature type="transmembrane region" description="Helical" evidence="1">
    <location>
        <begin position="24"/>
        <end position="57"/>
    </location>
</feature>